<sequence length="113" mass="11753">MFEEERGGGGVPGDEAGACCEVAADRRVCEHMEAVMAQARAEAAAEEAAERAAWAAAPVLEARAAAIEGDRHARALLGWWDEDELAAALAREECPESFAPTPPTAPVVSVPGP</sequence>
<reference evidence="1 2" key="1">
    <citation type="submission" date="2019-10" db="EMBL/GenBank/DDBJ databases">
        <title>Georgenia wutianyii sp. nov. and Georgenia yuyongxinii sp. nov. isolated from plateau pika (Ochotona curzoniae) in the Qinghai-Tibet plateau of China.</title>
        <authorList>
            <person name="Tian Z."/>
        </authorList>
    </citation>
    <scope>NUCLEOTIDE SEQUENCE [LARGE SCALE GENOMIC DNA]</scope>
    <source>
        <strain evidence="1 2">DSM 21501</strain>
    </source>
</reference>
<protein>
    <submittedName>
        <fullName evidence="1">Uncharacterized protein</fullName>
    </submittedName>
</protein>
<dbReference type="RefSeq" id="WP_211489939.1">
    <property type="nucleotide sequence ID" value="NZ_WHJE01000151.1"/>
</dbReference>
<comment type="caution">
    <text evidence="1">The sequence shown here is derived from an EMBL/GenBank/DDBJ whole genome shotgun (WGS) entry which is preliminary data.</text>
</comment>
<organism evidence="1 2">
    <name type="scientific">Georgenia thermotolerans</name>
    <dbReference type="NCBI Taxonomy" id="527326"/>
    <lineage>
        <taxon>Bacteria</taxon>
        <taxon>Bacillati</taxon>
        <taxon>Actinomycetota</taxon>
        <taxon>Actinomycetes</taxon>
        <taxon>Micrococcales</taxon>
        <taxon>Bogoriellaceae</taxon>
        <taxon>Georgenia</taxon>
    </lineage>
</organism>
<feature type="non-terminal residue" evidence="1">
    <location>
        <position position="113"/>
    </location>
</feature>
<accession>A0A7J5UJS5</accession>
<keyword evidence="2" id="KW-1185">Reference proteome</keyword>
<name>A0A7J5UJS5_9MICO</name>
<dbReference type="AlphaFoldDB" id="A0A7J5UJS5"/>
<gene>
    <name evidence="1" type="ORF">GB883_18665</name>
</gene>
<proteinExistence type="predicted"/>
<evidence type="ECO:0000313" key="2">
    <source>
        <dbReference type="Proteomes" id="UP000451860"/>
    </source>
</evidence>
<evidence type="ECO:0000313" key="1">
    <source>
        <dbReference type="EMBL" id="KAE8762566.1"/>
    </source>
</evidence>
<dbReference type="EMBL" id="WHJE01000151">
    <property type="protein sequence ID" value="KAE8762566.1"/>
    <property type="molecule type" value="Genomic_DNA"/>
</dbReference>
<dbReference type="Proteomes" id="UP000451860">
    <property type="component" value="Unassembled WGS sequence"/>
</dbReference>